<keyword evidence="3" id="KW-1185">Reference proteome</keyword>
<reference evidence="2" key="1">
    <citation type="submission" date="2022-03" db="EMBL/GenBank/DDBJ databases">
        <authorList>
            <person name="Woo C.Y."/>
        </authorList>
    </citation>
    <scope>NUCLEOTIDE SEQUENCE</scope>
    <source>
        <strain evidence="2">CYS-01</strain>
    </source>
</reference>
<protein>
    <recommendedName>
        <fullName evidence="4">DUF3976 domain-containing protein</fullName>
    </recommendedName>
</protein>
<proteinExistence type="predicted"/>
<dbReference type="RefSeq" id="WP_243362934.1">
    <property type="nucleotide sequence ID" value="NZ_JALGBH010000002.1"/>
</dbReference>
<comment type="caution">
    <text evidence="2">The sequence shown here is derived from an EMBL/GenBank/DDBJ whole genome shotgun (WGS) entry which is preliminary data.</text>
</comment>
<evidence type="ECO:0008006" key="4">
    <source>
        <dbReference type="Google" id="ProtNLM"/>
    </source>
</evidence>
<evidence type="ECO:0000256" key="1">
    <source>
        <dbReference type="SAM" id="Phobius"/>
    </source>
</evidence>
<sequence>MNADEIMMLLVGAAFLFFSIWLLFHMLKETKNGYRGGFGNDIKLYVGAVLGIVLGIVLIFKSLF</sequence>
<feature type="transmembrane region" description="Helical" evidence="1">
    <location>
        <begin position="44"/>
        <end position="63"/>
    </location>
</feature>
<dbReference type="Proteomes" id="UP001165460">
    <property type="component" value="Unassembled WGS sequence"/>
</dbReference>
<feature type="transmembrane region" description="Helical" evidence="1">
    <location>
        <begin position="6"/>
        <end position="24"/>
    </location>
</feature>
<accession>A0ABS9ZZC5</accession>
<evidence type="ECO:0000313" key="2">
    <source>
        <dbReference type="EMBL" id="MCJ0743670.1"/>
    </source>
</evidence>
<keyword evidence="1" id="KW-0472">Membrane</keyword>
<name>A0ABS9ZZC5_9SPHI</name>
<keyword evidence="1" id="KW-1133">Transmembrane helix</keyword>
<evidence type="ECO:0000313" key="3">
    <source>
        <dbReference type="Proteomes" id="UP001165460"/>
    </source>
</evidence>
<organism evidence="2 3">
    <name type="scientific">Pedobacter montanisoli</name>
    <dbReference type="NCBI Taxonomy" id="2923277"/>
    <lineage>
        <taxon>Bacteria</taxon>
        <taxon>Pseudomonadati</taxon>
        <taxon>Bacteroidota</taxon>
        <taxon>Sphingobacteriia</taxon>
        <taxon>Sphingobacteriales</taxon>
        <taxon>Sphingobacteriaceae</taxon>
        <taxon>Pedobacter</taxon>
    </lineage>
</organism>
<gene>
    <name evidence="2" type="ORF">MMF97_13190</name>
</gene>
<keyword evidence="1" id="KW-0812">Transmembrane</keyword>
<dbReference type="EMBL" id="JALGBH010000002">
    <property type="protein sequence ID" value="MCJ0743670.1"/>
    <property type="molecule type" value="Genomic_DNA"/>
</dbReference>